<evidence type="ECO:0000259" key="2">
    <source>
        <dbReference type="Pfam" id="PF02543"/>
    </source>
</evidence>
<keyword evidence="5" id="KW-1185">Reference proteome</keyword>
<dbReference type="InterPro" id="IPR051338">
    <property type="entry name" value="NodU/CmcH_Carbamoyltrnsfr"/>
</dbReference>
<keyword evidence="4" id="KW-0808">Transferase</keyword>
<evidence type="ECO:0000256" key="1">
    <source>
        <dbReference type="ARBA" id="ARBA00006129"/>
    </source>
</evidence>
<feature type="domain" description="Carbamoyltransferase C-terminal" evidence="3">
    <location>
        <begin position="405"/>
        <end position="594"/>
    </location>
</feature>
<dbReference type="Pfam" id="PF02543">
    <property type="entry name" value="Carbam_trans_N"/>
    <property type="match status" value="1"/>
</dbReference>
<dbReference type="Gene3D" id="3.30.420.40">
    <property type="match status" value="2"/>
</dbReference>
<dbReference type="GO" id="GO:0016740">
    <property type="term" value="F:transferase activity"/>
    <property type="evidence" value="ECO:0007669"/>
    <property type="project" value="UniProtKB-KW"/>
</dbReference>
<dbReference type="RefSeq" id="WP_135759271.1">
    <property type="nucleotide sequence ID" value="NZ_RQHW01000013.1"/>
</dbReference>
<organism evidence="4 5">
    <name type="scientific">Leptospira idonii</name>
    <dbReference type="NCBI Taxonomy" id="1193500"/>
    <lineage>
        <taxon>Bacteria</taxon>
        <taxon>Pseudomonadati</taxon>
        <taxon>Spirochaetota</taxon>
        <taxon>Spirochaetia</taxon>
        <taxon>Leptospirales</taxon>
        <taxon>Leptospiraceae</taxon>
        <taxon>Leptospira</taxon>
    </lineage>
</organism>
<evidence type="ECO:0000313" key="4">
    <source>
        <dbReference type="EMBL" id="TGN20407.1"/>
    </source>
</evidence>
<gene>
    <name evidence="4" type="ORF">EHS15_04130</name>
</gene>
<reference evidence="4" key="1">
    <citation type="journal article" date="2019" name="PLoS Negl. Trop. Dis.">
        <title>Revisiting the worldwide diversity of Leptospira species in the environment.</title>
        <authorList>
            <person name="Vincent A.T."/>
            <person name="Schiettekatte O."/>
            <person name="Bourhy P."/>
            <person name="Veyrier F.J."/>
            <person name="Picardeau M."/>
        </authorList>
    </citation>
    <scope>NUCLEOTIDE SEQUENCE [LARGE SCALE GENOMIC DNA]</scope>
    <source>
        <strain evidence="4">201300427</strain>
    </source>
</reference>
<evidence type="ECO:0000313" key="5">
    <source>
        <dbReference type="Proteomes" id="UP000298058"/>
    </source>
</evidence>
<proteinExistence type="inferred from homology"/>
<comment type="caution">
    <text evidence="4">The sequence shown here is derived from an EMBL/GenBank/DDBJ whole genome shotgun (WGS) entry which is preliminary data.</text>
</comment>
<dbReference type="CDD" id="cd24098">
    <property type="entry name" value="ASKHA_NBD_TobZ_N"/>
    <property type="match status" value="1"/>
</dbReference>
<dbReference type="PANTHER" id="PTHR34847:SF1">
    <property type="entry name" value="NODULATION PROTEIN U"/>
    <property type="match status" value="1"/>
</dbReference>
<feature type="domain" description="Carbamoyltransferase" evidence="2">
    <location>
        <begin position="6"/>
        <end position="348"/>
    </location>
</feature>
<dbReference type="InterPro" id="IPR003696">
    <property type="entry name" value="Carbtransf_dom"/>
</dbReference>
<dbReference type="EMBL" id="RQHW01000013">
    <property type="protein sequence ID" value="TGN20407.1"/>
    <property type="molecule type" value="Genomic_DNA"/>
</dbReference>
<dbReference type="InterPro" id="IPR043129">
    <property type="entry name" value="ATPase_NBD"/>
</dbReference>
<dbReference type="Proteomes" id="UP000298058">
    <property type="component" value="Unassembled WGS sequence"/>
</dbReference>
<dbReference type="Gene3D" id="3.90.870.20">
    <property type="entry name" value="Carbamoyltransferase, C-terminal domain"/>
    <property type="match status" value="1"/>
</dbReference>
<accession>A0A4R9M3V3</accession>
<comment type="similarity">
    <text evidence="1">Belongs to the NodU/CmcH family.</text>
</comment>
<dbReference type="PANTHER" id="PTHR34847">
    <property type="entry name" value="NODULATION PROTEIN U"/>
    <property type="match status" value="1"/>
</dbReference>
<protein>
    <submittedName>
        <fullName evidence="4">Carbamoyltransferase</fullName>
    </submittedName>
</protein>
<sequence>MPDEYILGISAYYHDSAACLLKNGEILAAAQEERFTRKKHDSRFPVHAIQYCLEEAKITVDQIANVVFYDKPLVKFERLLETYLAYAPKGLISFFSAMPVWLKEKLFLKSTLKKEFSSLSPTKTSPALLFTEHHQAHAASTFFVSPFEQSIVLCLDGVGEWATTSAWIGEGNKLKPLWEIDFPHSIGLLYSAFTYYTGFKVNSGEYKVMGLAPYGEPKYTDLIYKHLIDLKEDGTFRLNMDYFNYAAGLTMTNDKFHKLFGGPPRKSESTLTQKEMDLARSVQEVTEEVMLRLARSARKETGIKNLCLSGGVALNCVANGKILKAGIFDEIFIQPAAGDAGGALGAALSAHYEYKNHPRKVNPLDSMKGSYLGPKYSNDSVKESLDKLGAKYSYYPDGKLEEKLAQVLSEGNVIGYFQGRMEFGPRALGGRSIIGDPRNQKMQSVMNLKIKYRESFRPFAPAVLAEKVSDYFEIKAKSPYMLIVADVLEKHRIQMSAEQQKLFGIEKLNVPRSSLPSITHVDYSARIQTVHSETNPKFYSLIKEFDKLTDCPVLVNTSFNVRGEPIVSTPEDAYRCFMRTEMDFLVVENYVLDKKDQPVVEKDESWKQEFELD</sequence>
<dbReference type="InterPro" id="IPR038152">
    <property type="entry name" value="Carbam_trans_C_sf"/>
</dbReference>
<name>A0A4R9M3V3_9LEPT</name>
<dbReference type="InterPro" id="IPR031730">
    <property type="entry name" value="Carbam_trans_C"/>
</dbReference>
<dbReference type="Pfam" id="PF16861">
    <property type="entry name" value="Carbam_trans_C"/>
    <property type="match status" value="1"/>
</dbReference>
<dbReference type="SUPFAM" id="SSF53067">
    <property type="entry name" value="Actin-like ATPase domain"/>
    <property type="match status" value="1"/>
</dbReference>
<evidence type="ECO:0000259" key="3">
    <source>
        <dbReference type="Pfam" id="PF16861"/>
    </source>
</evidence>
<dbReference type="OrthoDB" id="9780777at2"/>
<dbReference type="AlphaFoldDB" id="A0A4R9M3V3"/>